<organism evidence="2">
    <name type="scientific">uncultured Thermomicrobiales bacterium</name>
    <dbReference type="NCBI Taxonomy" id="1645740"/>
    <lineage>
        <taxon>Bacteria</taxon>
        <taxon>Pseudomonadati</taxon>
        <taxon>Thermomicrobiota</taxon>
        <taxon>Thermomicrobia</taxon>
        <taxon>Thermomicrobiales</taxon>
        <taxon>environmental samples</taxon>
    </lineage>
</organism>
<feature type="region of interest" description="Disordered" evidence="1">
    <location>
        <begin position="47"/>
        <end position="66"/>
    </location>
</feature>
<dbReference type="AlphaFoldDB" id="A0A6J4V3U4"/>
<name>A0A6J4V3U4_9BACT</name>
<dbReference type="EMBL" id="CADCWH010000367">
    <property type="protein sequence ID" value="CAA9568691.1"/>
    <property type="molecule type" value="Genomic_DNA"/>
</dbReference>
<accession>A0A6J4V3U4</accession>
<sequence>MLARSWQWSRHRVQGMGARWVRWLRQTALVGDELADGPSITRFAQTVGPGPEVTIGQRPRPSGADPCCQPMLGWRIGRRLERPDERRWERDGMRDAAGTLHGLGMAEDQLAAYLDEMLLEEAQEAATERGTTAERELDSPGFAAARSASSYAIRLITANNAFLARQMIDLGLLPTAGDSTDAAADEEI</sequence>
<proteinExistence type="predicted"/>
<gene>
    <name evidence="2" type="ORF">AVDCRST_MAG70-2288</name>
</gene>
<evidence type="ECO:0000256" key="1">
    <source>
        <dbReference type="SAM" id="MobiDB-lite"/>
    </source>
</evidence>
<reference evidence="2" key="1">
    <citation type="submission" date="2020-02" db="EMBL/GenBank/DDBJ databases">
        <authorList>
            <person name="Meier V. D."/>
        </authorList>
    </citation>
    <scope>NUCLEOTIDE SEQUENCE</scope>
    <source>
        <strain evidence="2">AVDCRST_MAG70</strain>
    </source>
</reference>
<protein>
    <submittedName>
        <fullName evidence="2">Uncharacterized protein</fullName>
    </submittedName>
</protein>
<evidence type="ECO:0000313" key="2">
    <source>
        <dbReference type="EMBL" id="CAA9568691.1"/>
    </source>
</evidence>